<keyword evidence="2" id="KW-0732">Signal</keyword>
<proteinExistence type="predicted"/>
<evidence type="ECO:0000256" key="2">
    <source>
        <dbReference type="SAM" id="SignalP"/>
    </source>
</evidence>
<dbReference type="AlphaFoldDB" id="A0A1B4XCQ2"/>
<gene>
    <name evidence="4" type="ORF">SCL_0281</name>
</gene>
<evidence type="ECO:0000313" key="5">
    <source>
        <dbReference type="Proteomes" id="UP000243180"/>
    </source>
</evidence>
<keyword evidence="1" id="KW-1133">Transmembrane helix</keyword>
<evidence type="ECO:0000259" key="3">
    <source>
        <dbReference type="Pfam" id="PF07589"/>
    </source>
</evidence>
<name>A0A1B4XCQ2_9GAMM</name>
<feature type="transmembrane region" description="Helical" evidence="1">
    <location>
        <begin position="206"/>
        <end position="222"/>
    </location>
</feature>
<feature type="domain" description="Ice-binding protein C-terminal" evidence="3">
    <location>
        <begin position="201"/>
        <end position="224"/>
    </location>
</feature>
<keyword evidence="1" id="KW-0812">Transmembrane</keyword>
<dbReference type="InterPro" id="IPR013424">
    <property type="entry name" value="Ice-binding_C"/>
</dbReference>
<dbReference type="KEGG" id="slim:SCL_0281"/>
<evidence type="ECO:0000256" key="1">
    <source>
        <dbReference type="SAM" id="Phobius"/>
    </source>
</evidence>
<reference evidence="4 5" key="1">
    <citation type="submission" date="2015-05" db="EMBL/GenBank/DDBJ databases">
        <title>Complete genome sequence of a sulfur-oxidizing gammaproteobacterium strain HA5.</title>
        <authorList>
            <person name="Miura A."/>
            <person name="Kojima H."/>
            <person name="Fukui M."/>
        </authorList>
    </citation>
    <scope>NUCLEOTIDE SEQUENCE [LARGE SCALE GENOMIC DNA]</scope>
    <source>
        <strain evidence="4 5">HA5</strain>
    </source>
</reference>
<feature type="chain" id="PRO_5008572284" description="Ice-binding protein C-terminal domain-containing protein" evidence="2">
    <location>
        <begin position="24"/>
        <end position="230"/>
    </location>
</feature>
<dbReference type="Pfam" id="PF07589">
    <property type="entry name" value="PEP-CTERM"/>
    <property type="match status" value="1"/>
</dbReference>
<keyword evidence="1" id="KW-0472">Membrane</keyword>
<dbReference type="InParanoid" id="A0A1B4XCQ2"/>
<keyword evidence="5" id="KW-1185">Reference proteome</keyword>
<dbReference type="OrthoDB" id="3789074at2"/>
<protein>
    <recommendedName>
        <fullName evidence="3">Ice-binding protein C-terminal domain-containing protein</fullName>
    </recommendedName>
</protein>
<accession>A0A1B4XCQ2</accession>
<dbReference type="Proteomes" id="UP000243180">
    <property type="component" value="Chromosome"/>
</dbReference>
<sequence length="230" mass="23875">MIRLATSMALALCLSFLPHTVSAATYSIGSMNITGGSVVVDGFLPAPAAFNYIGPNTNLVGGYIGSGGASLLASAYDPYGIASFDWYGSPVSLYTAAASLGDTLSPAGTFTGGPVPSGTLDNVAGTITLDLSSLFGTWNDGDFITGTGRNDGVTWAMATGTWNPVTHAYTLYWDSRTMGQIACVNPDECISHWVLEGTASPVPVPATFWLFGSGLLGLIGVLRRRKSENN</sequence>
<dbReference type="RefSeq" id="WP_148664943.1">
    <property type="nucleotide sequence ID" value="NZ_AP014879.1"/>
</dbReference>
<dbReference type="NCBIfam" id="TIGR02595">
    <property type="entry name" value="PEP_CTERM"/>
    <property type="match status" value="1"/>
</dbReference>
<dbReference type="EMBL" id="AP014879">
    <property type="protein sequence ID" value="BAV32603.1"/>
    <property type="molecule type" value="Genomic_DNA"/>
</dbReference>
<feature type="signal peptide" evidence="2">
    <location>
        <begin position="1"/>
        <end position="23"/>
    </location>
</feature>
<organism evidence="4 5">
    <name type="scientific">Sulfuricaulis limicola</name>
    <dbReference type="NCBI Taxonomy" id="1620215"/>
    <lineage>
        <taxon>Bacteria</taxon>
        <taxon>Pseudomonadati</taxon>
        <taxon>Pseudomonadota</taxon>
        <taxon>Gammaproteobacteria</taxon>
        <taxon>Acidiferrobacterales</taxon>
        <taxon>Acidiferrobacteraceae</taxon>
        <taxon>Sulfuricaulis</taxon>
    </lineage>
</organism>
<evidence type="ECO:0000313" key="4">
    <source>
        <dbReference type="EMBL" id="BAV32603.1"/>
    </source>
</evidence>